<reference evidence="1 2" key="1">
    <citation type="submission" date="2018-08" db="EMBL/GenBank/DDBJ databases">
        <title>A genome reference for cultivated species of the human gut microbiota.</title>
        <authorList>
            <person name="Zou Y."/>
            <person name="Xue W."/>
            <person name="Luo G."/>
        </authorList>
    </citation>
    <scope>NUCLEOTIDE SEQUENCE [LARGE SCALE GENOMIC DNA]</scope>
    <source>
        <strain evidence="1 2">AF24-4</strain>
    </source>
</reference>
<organism evidence="1 2">
    <name type="scientific">Roseburia inulinivorans</name>
    <dbReference type="NCBI Taxonomy" id="360807"/>
    <lineage>
        <taxon>Bacteria</taxon>
        <taxon>Bacillati</taxon>
        <taxon>Bacillota</taxon>
        <taxon>Clostridia</taxon>
        <taxon>Lachnospirales</taxon>
        <taxon>Lachnospiraceae</taxon>
        <taxon>Roseburia</taxon>
    </lineage>
</organism>
<name>A0A412FCC5_9FIRM</name>
<dbReference type="Gene3D" id="3.60.21.10">
    <property type="match status" value="1"/>
</dbReference>
<accession>A0A412FCC5</accession>
<dbReference type="InterPro" id="IPR029052">
    <property type="entry name" value="Metallo-depent_PP-like"/>
</dbReference>
<proteinExistence type="predicted"/>
<evidence type="ECO:0000313" key="2">
    <source>
        <dbReference type="Proteomes" id="UP000285820"/>
    </source>
</evidence>
<dbReference type="AlphaFoldDB" id="A0A412FCC5"/>
<gene>
    <name evidence="1" type="ORF">DWY29_15015</name>
</gene>
<dbReference type="Proteomes" id="UP000285820">
    <property type="component" value="Unassembled WGS sequence"/>
</dbReference>
<sequence length="100" mass="11462">MALECLEFLMKEITDKSIEELDETMLDNLVTWQYNGSKSTVDEFRKLDTEGKMGVIDFIKELLIYEEISVGDKDYLLVHAGLGNYSPQKDIEYYSAPAVI</sequence>
<dbReference type="EMBL" id="QRUN01000032">
    <property type="protein sequence ID" value="RGR65362.1"/>
    <property type="molecule type" value="Genomic_DNA"/>
</dbReference>
<comment type="caution">
    <text evidence="1">The sequence shown here is derived from an EMBL/GenBank/DDBJ whole genome shotgun (WGS) entry which is preliminary data.</text>
</comment>
<protein>
    <submittedName>
        <fullName evidence="1">Uncharacterized protein</fullName>
    </submittedName>
</protein>
<evidence type="ECO:0000313" key="1">
    <source>
        <dbReference type="EMBL" id="RGR65362.1"/>
    </source>
</evidence>